<feature type="domain" description="HTH lysR-type" evidence="5">
    <location>
        <begin position="1"/>
        <end position="58"/>
    </location>
</feature>
<dbReference type="Pfam" id="PF00126">
    <property type="entry name" value="HTH_1"/>
    <property type="match status" value="1"/>
</dbReference>
<dbReference type="InterPro" id="IPR036388">
    <property type="entry name" value="WH-like_DNA-bd_sf"/>
</dbReference>
<dbReference type="OrthoDB" id="9785745at2"/>
<dbReference type="Gene3D" id="3.40.190.10">
    <property type="entry name" value="Periplasmic binding protein-like II"/>
    <property type="match status" value="2"/>
</dbReference>
<name>A0A0R1J908_9LACO</name>
<keyword evidence="4" id="KW-0804">Transcription</keyword>
<protein>
    <submittedName>
        <fullName evidence="6">Transcription regulator</fullName>
    </submittedName>
</protein>
<evidence type="ECO:0000256" key="2">
    <source>
        <dbReference type="ARBA" id="ARBA00023015"/>
    </source>
</evidence>
<dbReference type="GO" id="GO:0003677">
    <property type="term" value="F:DNA binding"/>
    <property type="evidence" value="ECO:0007669"/>
    <property type="project" value="UniProtKB-KW"/>
</dbReference>
<dbReference type="PATRIC" id="fig|1423811.3.peg.357"/>
<evidence type="ECO:0000313" key="7">
    <source>
        <dbReference type="Proteomes" id="UP000050929"/>
    </source>
</evidence>
<keyword evidence="7" id="KW-1185">Reference proteome</keyword>
<dbReference type="SUPFAM" id="SSF53850">
    <property type="entry name" value="Periplasmic binding protein-like II"/>
    <property type="match status" value="1"/>
</dbReference>
<reference evidence="6 7" key="1">
    <citation type="journal article" date="2015" name="Genome Announc.">
        <title>Expanding the biotechnology potential of lactobacilli through comparative genomics of 213 strains and associated genera.</title>
        <authorList>
            <person name="Sun Z."/>
            <person name="Harris H.M."/>
            <person name="McCann A."/>
            <person name="Guo C."/>
            <person name="Argimon S."/>
            <person name="Zhang W."/>
            <person name="Yang X."/>
            <person name="Jeffery I.B."/>
            <person name="Cooney J.C."/>
            <person name="Kagawa T.F."/>
            <person name="Liu W."/>
            <person name="Song Y."/>
            <person name="Salvetti E."/>
            <person name="Wrobel A."/>
            <person name="Rasinkangas P."/>
            <person name="Parkhill J."/>
            <person name="Rea M.C."/>
            <person name="O'Sullivan O."/>
            <person name="Ritari J."/>
            <person name="Douillard F.P."/>
            <person name="Paul Ross R."/>
            <person name="Yang R."/>
            <person name="Briner A.E."/>
            <person name="Felis G.E."/>
            <person name="de Vos W.M."/>
            <person name="Barrangou R."/>
            <person name="Klaenhammer T.R."/>
            <person name="Caufield P.W."/>
            <person name="Cui Y."/>
            <person name="Zhang H."/>
            <person name="O'Toole P.W."/>
        </authorList>
    </citation>
    <scope>NUCLEOTIDE SEQUENCE [LARGE SCALE GENOMIC DNA]</scope>
    <source>
        <strain evidence="6 7">DSM 20183</strain>
    </source>
</reference>
<comment type="similarity">
    <text evidence="1">Belongs to the LysR transcriptional regulatory family.</text>
</comment>
<dbReference type="PRINTS" id="PR00039">
    <property type="entry name" value="HTHLYSR"/>
</dbReference>
<gene>
    <name evidence="6" type="ORF">FC72_GL000356</name>
</gene>
<dbReference type="Proteomes" id="UP000050929">
    <property type="component" value="Unassembled WGS sequence"/>
</dbReference>
<keyword evidence="2" id="KW-0805">Transcription regulation</keyword>
<dbReference type="RefSeq" id="WP_057765796.1">
    <property type="nucleotide sequence ID" value="NZ_AZDG01000011.1"/>
</dbReference>
<dbReference type="InterPro" id="IPR000847">
    <property type="entry name" value="LysR_HTH_N"/>
</dbReference>
<dbReference type="InterPro" id="IPR005119">
    <property type="entry name" value="LysR_subst-bd"/>
</dbReference>
<dbReference type="EMBL" id="AZDG01000011">
    <property type="protein sequence ID" value="KRK64474.1"/>
    <property type="molecule type" value="Genomic_DNA"/>
</dbReference>
<evidence type="ECO:0000256" key="1">
    <source>
        <dbReference type="ARBA" id="ARBA00009437"/>
    </source>
</evidence>
<dbReference type="FunFam" id="1.10.10.10:FF:000001">
    <property type="entry name" value="LysR family transcriptional regulator"/>
    <property type="match status" value="1"/>
</dbReference>
<dbReference type="GO" id="GO:0003700">
    <property type="term" value="F:DNA-binding transcription factor activity"/>
    <property type="evidence" value="ECO:0007669"/>
    <property type="project" value="InterPro"/>
</dbReference>
<dbReference type="Gene3D" id="1.10.10.10">
    <property type="entry name" value="Winged helix-like DNA-binding domain superfamily/Winged helix DNA-binding domain"/>
    <property type="match status" value="1"/>
</dbReference>
<evidence type="ECO:0000256" key="4">
    <source>
        <dbReference type="ARBA" id="ARBA00023163"/>
    </source>
</evidence>
<dbReference type="InterPro" id="IPR036390">
    <property type="entry name" value="WH_DNA-bd_sf"/>
</dbReference>
<evidence type="ECO:0000313" key="6">
    <source>
        <dbReference type="EMBL" id="KRK64474.1"/>
    </source>
</evidence>
<dbReference type="Pfam" id="PF03466">
    <property type="entry name" value="LysR_substrate"/>
    <property type="match status" value="1"/>
</dbReference>
<sequence length="299" mass="34009">MDINKLKTFLTVSKSGSFKSAAEKLFLSPRAVSKQMDQIENELGVELFNRNKNSTELNATGRQFIVTAQDIVNSYNDALTRIQAIDNIPENKLQVGFSSMNQATILQKTFLPYMTKNPNIKIELKEESGKRLVNLIDRDALDFAVTPFYAIDQDIENFSMVKSIKLVEGELLVGISRANPLSNGDTISLKQIKGMKLLYYSSSDSIYLRDVFFKKFEGYFEKEQINRVSSLEQRDMLVASNNGIGFYPSPLLKKEQSQNPMVKFLRISDDVNKYYASTFLYNKNNKNPILKKLVGELSK</sequence>
<keyword evidence="3" id="KW-0238">DNA-binding</keyword>
<organism evidence="6 7">
    <name type="scientific">Companilactobacillus tucceti DSM 20183</name>
    <dbReference type="NCBI Taxonomy" id="1423811"/>
    <lineage>
        <taxon>Bacteria</taxon>
        <taxon>Bacillati</taxon>
        <taxon>Bacillota</taxon>
        <taxon>Bacilli</taxon>
        <taxon>Lactobacillales</taxon>
        <taxon>Lactobacillaceae</taxon>
        <taxon>Companilactobacillus</taxon>
    </lineage>
</organism>
<dbReference type="PANTHER" id="PTHR30126">
    <property type="entry name" value="HTH-TYPE TRANSCRIPTIONAL REGULATOR"/>
    <property type="match status" value="1"/>
</dbReference>
<dbReference type="PROSITE" id="PS50931">
    <property type="entry name" value="HTH_LYSR"/>
    <property type="match status" value="1"/>
</dbReference>
<dbReference type="AlphaFoldDB" id="A0A0R1J908"/>
<evidence type="ECO:0000259" key="5">
    <source>
        <dbReference type="PROSITE" id="PS50931"/>
    </source>
</evidence>
<dbReference type="SUPFAM" id="SSF46785">
    <property type="entry name" value="Winged helix' DNA-binding domain"/>
    <property type="match status" value="1"/>
</dbReference>
<comment type="caution">
    <text evidence="6">The sequence shown here is derived from an EMBL/GenBank/DDBJ whole genome shotgun (WGS) entry which is preliminary data.</text>
</comment>
<proteinExistence type="inferred from homology"/>
<dbReference type="STRING" id="1423811.FC72_GL000356"/>
<evidence type="ECO:0000256" key="3">
    <source>
        <dbReference type="ARBA" id="ARBA00023125"/>
    </source>
</evidence>
<accession>A0A0R1J908</accession>